<evidence type="ECO:0000313" key="4">
    <source>
        <dbReference type="Proteomes" id="UP000054560"/>
    </source>
</evidence>
<feature type="transmembrane region" description="Helical" evidence="1">
    <location>
        <begin position="219"/>
        <end position="245"/>
    </location>
</feature>
<evidence type="ECO:0000313" key="3">
    <source>
        <dbReference type="EMBL" id="KNC81357.1"/>
    </source>
</evidence>
<sequence>MMSDILLCLAIVATAIQAAEYKITPHLYKDELYLDEVSDFSLKLDQTTHWALQVEPEKSEVSIENAFVQFIDRRGDGDTECDTFEYVPLVGYGDMSDLQQTFGAASNQVRFDIRITPALACAAMTKKRSEVVLTSTVMVDYLIAGMRRRRHSSGTIVSSMANVHRQRRVSTDETTVTAIVQITYTPQELTEALASEAQLKTSVAVMKGTAAVISMGKTVLIYTVGGLLLLLCCCFCCGACCGVCFSNIRNKRKAANSGQVVADSREMDSNLTMVRDEQSRMSFQSDSGANVINVNVKSAEDLPPGYSVEPTLKQENLENKRV</sequence>
<proteinExistence type="predicted"/>
<dbReference type="Proteomes" id="UP000054560">
    <property type="component" value="Unassembled WGS sequence"/>
</dbReference>
<feature type="signal peptide" evidence="2">
    <location>
        <begin position="1"/>
        <end position="18"/>
    </location>
</feature>
<evidence type="ECO:0000256" key="2">
    <source>
        <dbReference type="SAM" id="SignalP"/>
    </source>
</evidence>
<keyword evidence="1" id="KW-0472">Membrane</keyword>
<name>A0A0L0FWZ6_9EUKA</name>
<keyword evidence="1" id="KW-1133">Transmembrane helix</keyword>
<evidence type="ECO:0000256" key="1">
    <source>
        <dbReference type="SAM" id="Phobius"/>
    </source>
</evidence>
<dbReference type="GeneID" id="25906821"/>
<gene>
    <name evidence="3" type="ORF">SARC_06317</name>
</gene>
<keyword evidence="1" id="KW-0812">Transmembrane</keyword>
<dbReference type="EMBL" id="KQ242041">
    <property type="protein sequence ID" value="KNC81357.1"/>
    <property type="molecule type" value="Genomic_DNA"/>
</dbReference>
<dbReference type="AlphaFoldDB" id="A0A0L0FWZ6"/>
<accession>A0A0L0FWZ6</accession>
<organism evidence="3 4">
    <name type="scientific">Sphaeroforma arctica JP610</name>
    <dbReference type="NCBI Taxonomy" id="667725"/>
    <lineage>
        <taxon>Eukaryota</taxon>
        <taxon>Ichthyosporea</taxon>
        <taxon>Ichthyophonida</taxon>
        <taxon>Sphaeroforma</taxon>
    </lineage>
</organism>
<reference evidence="3 4" key="1">
    <citation type="submission" date="2011-02" db="EMBL/GenBank/DDBJ databases">
        <title>The Genome Sequence of Sphaeroforma arctica JP610.</title>
        <authorList>
            <consortium name="The Broad Institute Genome Sequencing Platform"/>
            <person name="Russ C."/>
            <person name="Cuomo C."/>
            <person name="Young S.K."/>
            <person name="Zeng Q."/>
            <person name="Gargeya S."/>
            <person name="Alvarado L."/>
            <person name="Berlin A."/>
            <person name="Chapman S.B."/>
            <person name="Chen Z."/>
            <person name="Freedman E."/>
            <person name="Gellesch M."/>
            <person name="Goldberg J."/>
            <person name="Griggs A."/>
            <person name="Gujja S."/>
            <person name="Heilman E."/>
            <person name="Heiman D."/>
            <person name="Howarth C."/>
            <person name="Mehta T."/>
            <person name="Neiman D."/>
            <person name="Pearson M."/>
            <person name="Roberts A."/>
            <person name="Saif S."/>
            <person name="Shea T."/>
            <person name="Shenoy N."/>
            <person name="Sisk P."/>
            <person name="Stolte C."/>
            <person name="Sykes S."/>
            <person name="White J."/>
            <person name="Yandava C."/>
            <person name="Burger G."/>
            <person name="Gray M.W."/>
            <person name="Holland P.W.H."/>
            <person name="King N."/>
            <person name="Lang F.B.F."/>
            <person name="Roger A.J."/>
            <person name="Ruiz-Trillo I."/>
            <person name="Haas B."/>
            <person name="Nusbaum C."/>
            <person name="Birren B."/>
        </authorList>
    </citation>
    <scope>NUCLEOTIDE SEQUENCE [LARGE SCALE GENOMIC DNA]</scope>
    <source>
        <strain evidence="3 4">JP610</strain>
    </source>
</reference>
<keyword evidence="2" id="KW-0732">Signal</keyword>
<keyword evidence="4" id="KW-1185">Reference proteome</keyword>
<feature type="chain" id="PRO_5005538949" evidence="2">
    <location>
        <begin position="19"/>
        <end position="322"/>
    </location>
</feature>
<dbReference type="RefSeq" id="XP_014155259.1">
    <property type="nucleotide sequence ID" value="XM_014299784.1"/>
</dbReference>
<protein>
    <submittedName>
        <fullName evidence="3">Uncharacterized protein</fullName>
    </submittedName>
</protein>